<evidence type="ECO:0000313" key="6">
    <source>
        <dbReference type="EMBL" id="KDN62625.1"/>
    </source>
</evidence>
<proteinExistence type="predicted"/>
<feature type="non-terminal residue" evidence="6">
    <location>
        <position position="1"/>
    </location>
</feature>
<feature type="repeat" description="ANK" evidence="3">
    <location>
        <begin position="584"/>
        <end position="616"/>
    </location>
</feature>
<dbReference type="PANTHER" id="PTHR24126">
    <property type="entry name" value="ANKYRIN REPEAT, PH AND SEC7 DOMAIN CONTAINING PROTEIN SECG-RELATED"/>
    <property type="match status" value="1"/>
</dbReference>
<dbReference type="InterPro" id="IPR056884">
    <property type="entry name" value="NPHP3-like_N"/>
</dbReference>
<dbReference type="Pfam" id="PF24883">
    <property type="entry name" value="NPHP3_N"/>
    <property type="match status" value="1"/>
</dbReference>
<protein>
    <submittedName>
        <fullName evidence="6">Uncharacterized protein</fullName>
    </submittedName>
</protein>
<dbReference type="eggNOG" id="KOG0504">
    <property type="taxonomic scope" value="Eukaryota"/>
</dbReference>
<keyword evidence="2 3" id="KW-0040">ANK repeat</keyword>
<feature type="repeat" description="ANK" evidence="3">
    <location>
        <begin position="551"/>
        <end position="583"/>
    </location>
</feature>
<dbReference type="PROSITE" id="PS50297">
    <property type="entry name" value="ANK_REP_REGION"/>
    <property type="match status" value="5"/>
</dbReference>
<feature type="repeat" description="ANK" evidence="3">
    <location>
        <begin position="680"/>
        <end position="712"/>
    </location>
</feature>
<dbReference type="InterPro" id="IPR054471">
    <property type="entry name" value="GPIID_WHD"/>
</dbReference>
<dbReference type="Gene3D" id="1.25.40.20">
    <property type="entry name" value="Ankyrin repeat-containing domain"/>
    <property type="match status" value="3"/>
</dbReference>
<keyword evidence="7" id="KW-1185">Reference proteome</keyword>
<dbReference type="Proteomes" id="UP000027238">
    <property type="component" value="Unassembled WGS sequence"/>
</dbReference>
<dbReference type="OrthoDB" id="4845660at2759"/>
<dbReference type="Pfam" id="PF22939">
    <property type="entry name" value="WHD_GPIID"/>
    <property type="match status" value="1"/>
</dbReference>
<evidence type="ECO:0000256" key="1">
    <source>
        <dbReference type="ARBA" id="ARBA00022737"/>
    </source>
</evidence>
<dbReference type="EMBL" id="JMSE01001319">
    <property type="protein sequence ID" value="KDN62625.1"/>
    <property type="molecule type" value="Genomic_DNA"/>
</dbReference>
<feature type="domain" description="GPI inositol-deacylase winged helix" evidence="4">
    <location>
        <begin position="240"/>
        <end position="310"/>
    </location>
</feature>
<feature type="domain" description="Nephrocystin 3-like N-terminal" evidence="5">
    <location>
        <begin position="7"/>
        <end position="118"/>
    </location>
</feature>
<evidence type="ECO:0000259" key="4">
    <source>
        <dbReference type="Pfam" id="PF22939"/>
    </source>
</evidence>
<dbReference type="OMA" id="VSFFFAQ"/>
<reference evidence="7" key="1">
    <citation type="journal article" date="2014" name="Genome Announc.">
        <title>Draft genome sequence of Colletotrichum sublineola, a destructive pathogen of cultivated sorghum.</title>
        <authorList>
            <person name="Baroncelli R."/>
            <person name="Sanz-Martin J.M."/>
            <person name="Rech G.E."/>
            <person name="Sukno S.A."/>
            <person name="Thon M.R."/>
        </authorList>
    </citation>
    <scope>NUCLEOTIDE SEQUENCE [LARGE SCALE GENOMIC DNA]</scope>
    <source>
        <strain evidence="7">TX430BB</strain>
    </source>
</reference>
<dbReference type="InterPro" id="IPR036770">
    <property type="entry name" value="Ankyrin_rpt-contain_sf"/>
</dbReference>
<dbReference type="SMART" id="SM00248">
    <property type="entry name" value="ANK"/>
    <property type="match status" value="9"/>
</dbReference>
<name>A0A066X9E2_COLSU</name>
<dbReference type="PANTHER" id="PTHR24126:SF14">
    <property type="entry name" value="ANK_REP_REGION DOMAIN-CONTAINING PROTEIN"/>
    <property type="match status" value="1"/>
</dbReference>
<comment type="caution">
    <text evidence="6">The sequence shown here is derived from an EMBL/GenBank/DDBJ whole genome shotgun (WGS) entry which is preliminary data.</text>
</comment>
<feature type="repeat" description="ANK" evidence="3">
    <location>
        <begin position="710"/>
        <end position="742"/>
    </location>
</feature>
<dbReference type="AlphaFoldDB" id="A0A066X9E2"/>
<gene>
    <name evidence="6" type="ORF">CSUB01_10169</name>
</gene>
<evidence type="ECO:0000256" key="2">
    <source>
        <dbReference type="ARBA" id="ARBA00023043"/>
    </source>
</evidence>
<sequence length="777" mass="85436">AYLHESRDGEIVTFFIPHFDDPASLSAETALRSIIRQSLDTVRLSSHWEARLTDLNRKRSSKLDELTSLLRQKIDESKTFYIFIDALDEFEPVERRALLVSLASVVSGSCLRVFISSRESLSGELKERIPSIRMISMASTEARTDIAAFVRETLEERQQNEDLMVQDKSIIDDIKHALINHADGMFLWVAFLLDEICAQNCDDDIRNAIGRLPKNLTEVLKRALHRIIRRQKSPISIKAFQWIAIAKRPLTLDELREAMSIEILQPSLNPGQLVNGIHQLPTWCENLIRVDEESRTTEFAHKAVYEFIVRGLSGPEFTQFHFTPKDADHNAGEVCVTYLNFSDFVTTVAQRPKPVKIDPPTMAHSALQNSWKLPKSFSSAITMSRKNVQAKSDLVEILATYNRSDNAGSINMLQDSYPFLKYASVHWISHHYSIQQSYLLDMDQQEPLALNSAIWPWSLANRHFAVIQLLGILGKINSADEADSLQISAAEGDKELVGALLDVHRSTNLSRFNEMATAALERASHYGQIEIVEWLISEGFNANAPSTLISQRWNALHAASQGGHIEVVESLLSAGAYVNTTDCYEQTALFLASQGGHLKVVERLLIAGADANAGLKYPGARSALVVASEGGYVEVVEQLLSAGAIVNGDGPTALIAASKGGYIRVVECLLSAGAVNTRWNGRNALVAASEGGHLEVIECLLSAGAIVNGDGPTALIAASKGGHLEVIERLLSAGANVNATNRYGWTALQEASEGGYLEVVDRLLSAGADVDAADRYR</sequence>
<dbReference type="STRING" id="1173701.A0A066X9E2"/>
<dbReference type="SUPFAM" id="SSF48403">
    <property type="entry name" value="Ankyrin repeat"/>
    <property type="match status" value="1"/>
</dbReference>
<evidence type="ECO:0000259" key="5">
    <source>
        <dbReference type="Pfam" id="PF24883"/>
    </source>
</evidence>
<dbReference type="Pfam" id="PF12796">
    <property type="entry name" value="Ank_2"/>
    <property type="match status" value="2"/>
</dbReference>
<feature type="repeat" description="ANK" evidence="3">
    <location>
        <begin position="743"/>
        <end position="775"/>
    </location>
</feature>
<accession>A0A066X9E2</accession>
<keyword evidence="1" id="KW-0677">Repeat</keyword>
<evidence type="ECO:0000256" key="3">
    <source>
        <dbReference type="PROSITE-ProRule" id="PRU00023"/>
    </source>
</evidence>
<organism evidence="6 7">
    <name type="scientific">Colletotrichum sublineola</name>
    <name type="common">Sorghum anthracnose fungus</name>
    <dbReference type="NCBI Taxonomy" id="1173701"/>
    <lineage>
        <taxon>Eukaryota</taxon>
        <taxon>Fungi</taxon>
        <taxon>Dikarya</taxon>
        <taxon>Ascomycota</taxon>
        <taxon>Pezizomycotina</taxon>
        <taxon>Sordariomycetes</taxon>
        <taxon>Hypocreomycetidae</taxon>
        <taxon>Glomerellales</taxon>
        <taxon>Glomerellaceae</taxon>
        <taxon>Colletotrichum</taxon>
        <taxon>Colletotrichum graminicola species complex</taxon>
    </lineage>
</organism>
<dbReference type="InterPro" id="IPR002110">
    <property type="entry name" value="Ankyrin_rpt"/>
</dbReference>
<dbReference type="HOGENOM" id="CLU_000288_34_3_1"/>
<evidence type="ECO:0000313" key="7">
    <source>
        <dbReference type="Proteomes" id="UP000027238"/>
    </source>
</evidence>
<dbReference type="PROSITE" id="PS50088">
    <property type="entry name" value="ANK_REPEAT"/>
    <property type="match status" value="5"/>
</dbReference>